<accession>A0A4Y2L578</accession>
<dbReference type="AlphaFoldDB" id="A0A4Y2L578"/>
<name>A0A4Y2L578_ARAVE</name>
<evidence type="ECO:0008006" key="4">
    <source>
        <dbReference type="Google" id="ProtNLM"/>
    </source>
</evidence>
<comment type="caution">
    <text evidence="2">The sequence shown here is derived from an EMBL/GenBank/DDBJ whole genome shotgun (WGS) entry which is preliminary data.</text>
</comment>
<keyword evidence="1" id="KW-0732">Signal</keyword>
<evidence type="ECO:0000313" key="2">
    <source>
        <dbReference type="EMBL" id="GBN09672.1"/>
    </source>
</evidence>
<dbReference type="EMBL" id="BGPR01005383">
    <property type="protein sequence ID" value="GBN09672.1"/>
    <property type="molecule type" value="Genomic_DNA"/>
</dbReference>
<proteinExistence type="predicted"/>
<gene>
    <name evidence="2" type="ORF">AVEN_50399_1</name>
</gene>
<reference evidence="2 3" key="1">
    <citation type="journal article" date="2019" name="Sci. Rep.">
        <title>Orb-weaving spider Araneus ventricosus genome elucidates the spidroin gene catalogue.</title>
        <authorList>
            <person name="Kono N."/>
            <person name="Nakamura H."/>
            <person name="Ohtoshi R."/>
            <person name="Moran D.A.P."/>
            <person name="Shinohara A."/>
            <person name="Yoshida Y."/>
            <person name="Fujiwara M."/>
            <person name="Mori M."/>
            <person name="Tomita M."/>
            <person name="Arakawa K."/>
        </authorList>
    </citation>
    <scope>NUCLEOTIDE SEQUENCE [LARGE SCALE GENOMIC DNA]</scope>
</reference>
<feature type="chain" id="PRO_5021421966" description="Secreted protein" evidence="1">
    <location>
        <begin position="17"/>
        <end position="130"/>
    </location>
</feature>
<keyword evidence="3" id="KW-1185">Reference proteome</keyword>
<organism evidence="2 3">
    <name type="scientific">Araneus ventricosus</name>
    <name type="common">Orbweaver spider</name>
    <name type="synonym">Epeira ventricosa</name>
    <dbReference type="NCBI Taxonomy" id="182803"/>
    <lineage>
        <taxon>Eukaryota</taxon>
        <taxon>Metazoa</taxon>
        <taxon>Ecdysozoa</taxon>
        <taxon>Arthropoda</taxon>
        <taxon>Chelicerata</taxon>
        <taxon>Arachnida</taxon>
        <taxon>Araneae</taxon>
        <taxon>Araneomorphae</taxon>
        <taxon>Entelegynae</taxon>
        <taxon>Araneoidea</taxon>
        <taxon>Araneidae</taxon>
        <taxon>Araneus</taxon>
    </lineage>
</organism>
<sequence>MWLVGLSASLVSRVMAVNSSRIKGPDDAIASVHSSIAEIFAKPRAVGTARLFEFHRPHVRNLVRLEIWPSHTPLEQGLTFINTRSDFFRRLGGRGEWEQGGCLCPSAIAEGQTEQNIVHMSKTITVNHLT</sequence>
<protein>
    <recommendedName>
        <fullName evidence="4">Secreted protein</fullName>
    </recommendedName>
</protein>
<evidence type="ECO:0000256" key="1">
    <source>
        <dbReference type="SAM" id="SignalP"/>
    </source>
</evidence>
<feature type="signal peptide" evidence="1">
    <location>
        <begin position="1"/>
        <end position="16"/>
    </location>
</feature>
<dbReference type="Proteomes" id="UP000499080">
    <property type="component" value="Unassembled WGS sequence"/>
</dbReference>
<evidence type="ECO:0000313" key="3">
    <source>
        <dbReference type="Proteomes" id="UP000499080"/>
    </source>
</evidence>